<feature type="signal peptide" evidence="1">
    <location>
        <begin position="1"/>
        <end position="19"/>
    </location>
</feature>
<sequence length="342" mass="38087">MRAAYILILCVVMPTLAGAQVVDTARRDTIPPAVDTGRQITAAYVDSLMSDDSLMKDLSAFIDSLSRPKTLLAIELGVGNGFFTTKSATAATGYTTKTFLNPSVSYLHKSGFGISAAAYATEDQGMWTVYQGAITPSFDIGRRHWAAGISYTRYFNKDSISFGVSPLRNDVYLYGVFKKYWLEPGLAFDWTFDMYQLETIIQPTAYPPNNRLDTFANNIYAHVFAGIFTLQHDFEWFGLFNKNDHFAFTPTLMTLADASNYNISVSRVQKDGGKSKSKLQALREPKQTTPVTFESISALLNGVYTYKHFLISPQVLATYFLNASTGVQPFRVSYLFNIGLVF</sequence>
<keyword evidence="1" id="KW-0732">Signal</keyword>
<evidence type="ECO:0000313" key="2">
    <source>
        <dbReference type="EMBL" id="TDW96018.1"/>
    </source>
</evidence>
<accession>A0A4R8DFD1</accession>
<protein>
    <recommendedName>
        <fullName evidence="4">OmpL-like beta-barrel porin-2</fullName>
    </recommendedName>
</protein>
<dbReference type="AlphaFoldDB" id="A0A4R8DFD1"/>
<dbReference type="Proteomes" id="UP000294498">
    <property type="component" value="Unassembled WGS sequence"/>
</dbReference>
<reference evidence="2 3" key="1">
    <citation type="submission" date="2019-03" db="EMBL/GenBank/DDBJ databases">
        <title>Genomic Encyclopedia of Type Strains, Phase IV (KMG-IV): sequencing the most valuable type-strain genomes for metagenomic binning, comparative biology and taxonomic classification.</title>
        <authorList>
            <person name="Goeker M."/>
        </authorList>
    </citation>
    <scope>NUCLEOTIDE SEQUENCE [LARGE SCALE GENOMIC DNA]</scope>
    <source>
        <strain evidence="2 3">DSM 100059</strain>
    </source>
</reference>
<feature type="chain" id="PRO_5020181042" description="OmpL-like beta-barrel porin-2" evidence="1">
    <location>
        <begin position="20"/>
        <end position="342"/>
    </location>
</feature>
<gene>
    <name evidence="2" type="ORF">EDB95_3840</name>
</gene>
<evidence type="ECO:0000313" key="3">
    <source>
        <dbReference type="Proteomes" id="UP000294498"/>
    </source>
</evidence>
<proteinExistence type="predicted"/>
<comment type="caution">
    <text evidence="2">The sequence shown here is derived from an EMBL/GenBank/DDBJ whole genome shotgun (WGS) entry which is preliminary data.</text>
</comment>
<organism evidence="2 3">
    <name type="scientific">Dinghuibacter silviterrae</name>
    <dbReference type="NCBI Taxonomy" id="1539049"/>
    <lineage>
        <taxon>Bacteria</taxon>
        <taxon>Pseudomonadati</taxon>
        <taxon>Bacteroidota</taxon>
        <taxon>Chitinophagia</taxon>
        <taxon>Chitinophagales</taxon>
        <taxon>Chitinophagaceae</taxon>
        <taxon>Dinghuibacter</taxon>
    </lineage>
</organism>
<evidence type="ECO:0008006" key="4">
    <source>
        <dbReference type="Google" id="ProtNLM"/>
    </source>
</evidence>
<keyword evidence="3" id="KW-1185">Reference proteome</keyword>
<evidence type="ECO:0000256" key="1">
    <source>
        <dbReference type="SAM" id="SignalP"/>
    </source>
</evidence>
<dbReference type="EMBL" id="SODV01000002">
    <property type="protein sequence ID" value="TDW96018.1"/>
    <property type="molecule type" value="Genomic_DNA"/>
</dbReference>
<name>A0A4R8DFD1_9BACT</name>